<keyword evidence="6" id="KW-0732">Signal</keyword>
<dbReference type="EC" id="3.1.1.-" evidence="6"/>
<dbReference type="SUPFAM" id="SSF53474">
    <property type="entry name" value="alpha/beta-Hydrolases"/>
    <property type="match status" value="1"/>
</dbReference>
<dbReference type="GO" id="GO:0052689">
    <property type="term" value="F:carboxylic ester hydrolase activity"/>
    <property type="evidence" value="ECO:0007669"/>
    <property type="project" value="UniProtKB-KW"/>
</dbReference>
<feature type="signal peptide" evidence="6">
    <location>
        <begin position="1"/>
        <end position="18"/>
    </location>
</feature>
<dbReference type="InterPro" id="IPR050309">
    <property type="entry name" value="Type-B_Carboxylest/Lipase"/>
</dbReference>
<dbReference type="PROSITE" id="PS00122">
    <property type="entry name" value="CARBOXYLESTERASE_B_1"/>
    <property type="match status" value="1"/>
</dbReference>
<evidence type="ECO:0000259" key="7">
    <source>
        <dbReference type="Pfam" id="PF00135"/>
    </source>
</evidence>
<evidence type="ECO:0000256" key="4">
    <source>
        <dbReference type="ARBA" id="ARBA00023157"/>
    </source>
</evidence>
<keyword evidence="5" id="KW-0325">Glycoprotein</keyword>
<keyword evidence="3 6" id="KW-0378">Hydrolase</keyword>
<keyword evidence="2" id="KW-0719">Serine esterase</keyword>
<evidence type="ECO:0000256" key="6">
    <source>
        <dbReference type="RuleBase" id="RU361235"/>
    </source>
</evidence>
<keyword evidence="4" id="KW-1015">Disulfide bond</keyword>
<accession>A0A9P0ATB8</accession>
<name>A0A9P0ATB8_BRAAE</name>
<evidence type="ECO:0000256" key="2">
    <source>
        <dbReference type="ARBA" id="ARBA00022487"/>
    </source>
</evidence>
<evidence type="ECO:0000256" key="5">
    <source>
        <dbReference type="ARBA" id="ARBA00023180"/>
    </source>
</evidence>
<dbReference type="PANTHER" id="PTHR11559">
    <property type="entry name" value="CARBOXYLESTERASE"/>
    <property type="match status" value="1"/>
</dbReference>
<reference evidence="8" key="1">
    <citation type="submission" date="2021-12" db="EMBL/GenBank/DDBJ databases">
        <authorList>
            <person name="King R."/>
        </authorList>
    </citation>
    <scope>NUCLEOTIDE SEQUENCE</scope>
</reference>
<organism evidence="8 9">
    <name type="scientific">Brassicogethes aeneus</name>
    <name type="common">Rape pollen beetle</name>
    <name type="synonym">Meligethes aeneus</name>
    <dbReference type="NCBI Taxonomy" id="1431903"/>
    <lineage>
        <taxon>Eukaryota</taxon>
        <taxon>Metazoa</taxon>
        <taxon>Ecdysozoa</taxon>
        <taxon>Arthropoda</taxon>
        <taxon>Hexapoda</taxon>
        <taxon>Insecta</taxon>
        <taxon>Pterygota</taxon>
        <taxon>Neoptera</taxon>
        <taxon>Endopterygota</taxon>
        <taxon>Coleoptera</taxon>
        <taxon>Polyphaga</taxon>
        <taxon>Cucujiformia</taxon>
        <taxon>Nitidulidae</taxon>
        <taxon>Meligethinae</taxon>
        <taxon>Brassicogethes</taxon>
    </lineage>
</organism>
<dbReference type="OrthoDB" id="19653at2759"/>
<protein>
    <recommendedName>
        <fullName evidence="6">Carboxylic ester hydrolase</fullName>
        <ecNumber evidence="6">3.1.1.-</ecNumber>
    </recommendedName>
</protein>
<dbReference type="Proteomes" id="UP001154078">
    <property type="component" value="Chromosome 1"/>
</dbReference>
<proteinExistence type="inferred from homology"/>
<dbReference type="InterPro" id="IPR019819">
    <property type="entry name" value="Carboxylesterase_B_CS"/>
</dbReference>
<dbReference type="Gene3D" id="3.40.50.1820">
    <property type="entry name" value="alpha/beta hydrolase"/>
    <property type="match status" value="1"/>
</dbReference>
<dbReference type="Pfam" id="PF00135">
    <property type="entry name" value="COesterase"/>
    <property type="match status" value="1"/>
</dbReference>
<dbReference type="InterPro" id="IPR019826">
    <property type="entry name" value="Carboxylesterase_B_AS"/>
</dbReference>
<sequence length="551" mass="62003">MKFILLVLFILVISDLKGMVSYEMDPEVTLEDGKILGKIGTTNLKRPYHAFEGIPFAKPPVRNLRFEPPEPNEKWDETLIAKTRQSNCIEGSGDGSEDCLYLNVYTPNITGKNMSVMIWIHGGIFIYKDSSVAQFNPEYLLDEDVILVDINYRLGIFGFLSTGDMASPGNNGIKDLIMALKWVQKNIVHFGGNPDKITLFGQSAGSASVSYLVQSKLASGLFHRAIMQSGTSLCLWSLAREARKIAFNIGTILDIVTQNSSKLVEELKKVDSSVLHSKTKFVYSVYLAGVDVRNGLPIGPVVEPDHEGAVFTGKSHEMLSQGVFNRVPLIIGHNSQEALEASALPGIIKLLIGKFTLYKGNFAPIDMNINDSVKAIDVGLQIRYHYFKYKLVVGDKKDLSQFISDDQFNRPITETVRLQSQYVPVYYYVFSYQSKMGESFKRSLPGVGHSEELIYIFKKDDANTTSEDILTRKRVIKLWTNFAKYGNPTPEEDILFENKVWVPANSGNTKEELKYFNINETLSIAVNPNEKNLNYFKNLYNKYGNPPYDTY</sequence>
<evidence type="ECO:0000313" key="8">
    <source>
        <dbReference type="EMBL" id="CAH0546942.1"/>
    </source>
</evidence>
<dbReference type="InterPro" id="IPR029058">
    <property type="entry name" value="AB_hydrolase_fold"/>
</dbReference>
<evidence type="ECO:0000313" key="9">
    <source>
        <dbReference type="Proteomes" id="UP001154078"/>
    </source>
</evidence>
<dbReference type="AlphaFoldDB" id="A0A9P0ATB8"/>
<dbReference type="PROSITE" id="PS00941">
    <property type="entry name" value="CARBOXYLESTERASE_B_2"/>
    <property type="match status" value="1"/>
</dbReference>
<dbReference type="EMBL" id="OV121132">
    <property type="protein sequence ID" value="CAH0546942.1"/>
    <property type="molecule type" value="Genomic_DNA"/>
</dbReference>
<keyword evidence="9" id="KW-1185">Reference proteome</keyword>
<feature type="domain" description="Carboxylesterase type B" evidence="7">
    <location>
        <begin position="25"/>
        <end position="535"/>
    </location>
</feature>
<dbReference type="InterPro" id="IPR002018">
    <property type="entry name" value="CarbesteraseB"/>
</dbReference>
<feature type="chain" id="PRO_5040529143" description="Carboxylic ester hydrolase" evidence="6">
    <location>
        <begin position="19"/>
        <end position="551"/>
    </location>
</feature>
<evidence type="ECO:0000256" key="3">
    <source>
        <dbReference type="ARBA" id="ARBA00022801"/>
    </source>
</evidence>
<evidence type="ECO:0000256" key="1">
    <source>
        <dbReference type="ARBA" id="ARBA00005964"/>
    </source>
</evidence>
<gene>
    <name evidence="8" type="ORF">MELIAE_LOCUS1016</name>
</gene>
<comment type="similarity">
    <text evidence="1 6">Belongs to the type-B carboxylesterase/lipase family.</text>
</comment>